<sequence>MYEPCMNSLWYGLYNMVPFLRCFPEEVWEVEDPREYGRKFELRRPLLPSDWARFLHHAGRVRSLGPTDDHDHLKIMTHIEQHIAPESAYHALDMSKPREILLPNLRTLHWKFTQDELQHIRPFLCPSMRDISIVLYAPPSMAERSLLLSLSSMMKQVTSFCIDIDYTALDGSDDYAIYVNPILKDIISFWDRLRTLVIPSTSLTASSLPHIALLPYLEELTVELREEIGLSCLEGHAFPALWHLAVYCNSLSMCTKFLQLSQSWTLENVDVTISRNHLDSAETTQAFFKVLQSHVSNENLSGVSVSSLDLPNASNNHILDIETLAPLLSLPHLGWLNISTPHPFNLCDRDLWKIATAWPELQTLTLGRHGWGVPSLITPNGLASLLNQCRQLSSLSLAIDASAFDWYQLNDATFVMPHMNLCFLDLQDSRLHDARTMAVFLADVVPEISVIAAWSQHVRGRHHVSHFEADALARKWDRARSAANARAMLRRQEKYRQRRLMQLSIDSSTSG</sequence>
<dbReference type="Gene3D" id="3.80.10.10">
    <property type="entry name" value="Ribonuclease Inhibitor"/>
    <property type="match status" value="1"/>
</dbReference>
<dbReference type="EMBL" id="KV417533">
    <property type="protein sequence ID" value="KZP23317.1"/>
    <property type="molecule type" value="Genomic_DNA"/>
</dbReference>
<dbReference type="InterPro" id="IPR032675">
    <property type="entry name" value="LRR_dom_sf"/>
</dbReference>
<protein>
    <recommendedName>
        <fullName evidence="2">F-box domain-containing protein</fullName>
    </recommendedName>
</protein>
<accession>A0A166LU06</accession>
<dbReference type="OrthoDB" id="3543113at2759"/>
<dbReference type="AlphaFoldDB" id="A0A166LU06"/>
<evidence type="ECO:0000313" key="1">
    <source>
        <dbReference type="EMBL" id="KZP23317.1"/>
    </source>
</evidence>
<gene>
    <name evidence="1" type="ORF">FIBSPDRAFT_930633</name>
</gene>
<proteinExistence type="predicted"/>
<reference evidence="1" key="1">
    <citation type="journal article" date="2016" name="Mol. Biol. Evol.">
        <title>Comparative Genomics of Early-Diverging Mushroom-Forming Fungi Provides Insights into the Origins of Lignocellulose Decay Capabilities.</title>
        <authorList>
            <person name="Nagy L.G."/>
            <person name="Riley R."/>
            <person name="Tritt A."/>
            <person name="Adam C."/>
            <person name="Daum C."/>
            <person name="Floudas D."/>
            <person name="Sun H."/>
            <person name="Yadav J.S."/>
            <person name="Pangilinan J."/>
            <person name="Larsson K.H."/>
            <person name="Matsuura K."/>
            <person name="Barry K."/>
            <person name="Labutti K."/>
            <person name="Kuo R."/>
            <person name="Ohm R.A."/>
            <person name="Bhattacharya S.S."/>
            <person name="Shirouzu T."/>
            <person name="Yoshinaga Y."/>
            <person name="Martin F.M."/>
            <person name="Grigoriev I.V."/>
            <person name="Hibbett D.S."/>
        </authorList>
    </citation>
    <scope>NUCLEOTIDE SEQUENCE [LARGE SCALE GENOMIC DNA]</scope>
    <source>
        <strain evidence="1">CBS 109695</strain>
    </source>
</reference>
<organism evidence="1">
    <name type="scientific">Athelia psychrophila</name>
    <dbReference type="NCBI Taxonomy" id="1759441"/>
    <lineage>
        <taxon>Eukaryota</taxon>
        <taxon>Fungi</taxon>
        <taxon>Dikarya</taxon>
        <taxon>Basidiomycota</taxon>
        <taxon>Agaricomycotina</taxon>
        <taxon>Agaricomycetes</taxon>
        <taxon>Agaricomycetidae</taxon>
        <taxon>Atheliales</taxon>
        <taxon>Atheliaceae</taxon>
        <taxon>Athelia</taxon>
    </lineage>
</organism>
<dbReference type="STRING" id="436010.A0A166LU06"/>
<dbReference type="SUPFAM" id="SSF52047">
    <property type="entry name" value="RNI-like"/>
    <property type="match status" value="1"/>
</dbReference>
<name>A0A166LU06_9AGAM</name>
<evidence type="ECO:0008006" key="2">
    <source>
        <dbReference type="Google" id="ProtNLM"/>
    </source>
</evidence>